<evidence type="ECO:0000259" key="11">
    <source>
        <dbReference type="PROSITE" id="PS50885"/>
    </source>
</evidence>
<evidence type="ECO:0000259" key="10">
    <source>
        <dbReference type="PROSITE" id="PS50111"/>
    </source>
</evidence>
<dbReference type="GO" id="GO:0007165">
    <property type="term" value="P:signal transduction"/>
    <property type="evidence" value="ECO:0007669"/>
    <property type="project" value="UniProtKB-KW"/>
</dbReference>
<evidence type="ECO:0000256" key="6">
    <source>
        <dbReference type="ARBA" id="ARBA00029447"/>
    </source>
</evidence>
<dbReference type="GO" id="GO:0004888">
    <property type="term" value="F:transmembrane signaling receptor activity"/>
    <property type="evidence" value="ECO:0007669"/>
    <property type="project" value="InterPro"/>
</dbReference>
<dbReference type="AlphaFoldDB" id="M1WTA1"/>
<evidence type="ECO:0000256" key="5">
    <source>
        <dbReference type="ARBA" id="ARBA00023136"/>
    </source>
</evidence>
<dbReference type="RefSeq" id="WP_015415416.1">
    <property type="nucleotide sequence ID" value="NC_020409.1"/>
</dbReference>
<reference evidence="13" key="2">
    <citation type="journal article" date="2013" name="Stand. Genomic Sci.">
        <title>Complete genome sequence of Desulfocapsa sulfexigens, a marine deltaproteobacterium specialized in disproportionating inorganic sulfur compounds.</title>
        <authorList>
            <person name="Finster K.W."/>
            <person name="Kjeldsen K.U."/>
            <person name="Kube M."/>
            <person name="Reinhardt R."/>
            <person name="Mussmann M."/>
            <person name="Amann R."/>
            <person name="Schreiber L."/>
        </authorList>
    </citation>
    <scope>NUCLEOTIDE SEQUENCE [LARGE SCALE GENOMIC DNA]</scope>
    <source>
        <strain evidence="13">DSM 10523 / SB164P1</strain>
    </source>
</reference>
<dbReference type="PROSITE" id="PS50111">
    <property type="entry name" value="CHEMOTAXIS_TRANSDUC_2"/>
    <property type="match status" value="1"/>
</dbReference>
<evidence type="ECO:0000313" key="12">
    <source>
        <dbReference type="EMBL" id="CCH49372.1"/>
    </source>
</evidence>
<organism evidence="12 13">
    <name type="scientific">Pseudodesulfovibrio piezophilus (strain DSM 21447 / JCM 15486 / C1TLV30)</name>
    <name type="common">Desulfovibrio piezophilus</name>
    <dbReference type="NCBI Taxonomy" id="1322246"/>
    <lineage>
        <taxon>Bacteria</taxon>
        <taxon>Pseudomonadati</taxon>
        <taxon>Thermodesulfobacteriota</taxon>
        <taxon>Desulfovibrionia</taxon>
        <taxon>Desulfovibrionales</taxon>
        <taxon>Desulfovibrionaceae</taxon>
    </lineage>
</organism>
<feature type="domain" description="Methyl-accepting transducer" evidence="10">
    <location>
        <begin position="260"/>
        <end position="475"/>
    </location>
</feature>
<dbReference type="PATRIC" id="fig|879567.3.peg.2282"/>
<evidence type="ECO:0000313" key="13">
    <source>
        <dbReference type="Proteomes" id="UP000011724"/>
    </source>
</evidence>
<evidence type="ECO:0000256" key="8">
    <source>
        <dbReference type="SAM" id="Coils"/>
    </source>
</evidence>
<dbReference type="Pfam" id="PF13675">
    <property type="entry name" value="PilJ"/>
    <property type="match status" value="1"/>
</dbReference>
<evidence type="ECO:0000256" key="9">
    <source>
        <dbReference type="SAM" id="Phobius"/>
    </source>
</evidence>
<name>M1WTA1_PSEP2</name>
<dbReference type="PRINTS" id="PR00260">
    <property type="entry name" value="CHEMTRNSDUCR"/>
</dbReference>
<evidence type="ECO:0000256" key="3">
    <source>
        <dbReference type="ARBA" id="ARBA00022692"/>
    </source>
</evidence>
<keyword evidence="8" id="KW-0175">Coiled coil</keyword>
<dbReference type="PANTHER" id="PTHR43531">
    <property type="entry name" value="PROTEIN ICFG"/>
    <property type="match status" value="1"/>
</dbReference>
<dbReference type="Gene3D" id="1.10.287.950">
    <property type="entry name" value="Methyl-accepting chemotaxis protein"/>
    <property type="match status" value="1"/>
</dbReference>
<dbReference type="GO" id="GO:0005886">
    <property type="term" value="C:plasma membrane"/>
    <property type="evidence" value="ECO:0007669"/>
    <property type="project" value="TreeGrafter"/>
</dbReference>
<dbReference type="OrthoDB" id="9765238at2"/>
<reference evidence="12 13" key="1">
    <citation type="journal article" date="2013" name="PLoS ONE">
        <title>The first genomic and proteomic characterization of a deep-sea sulfate reducer: insights into the piezophilic lifestyle of Desulfovibrio piezophilus.</title>
        <authorList>
            <person name="Pradel N."/>
            <person name="Ji B."/>
            <person name="Gimenez G."/>
            <person name="Talla E."/>
            <person name="Lenoble P."/>
            <person name="Garel M."/>
            <person name="Tamburini C."/>
            <person name="Fourquet P."/>
            <person name="Lebrun R."/>
            <person name="Bertin P."/>
            <person name="Denis Y."/>
            <person name="Pophillat M."/>
            <person name="Barbe V."/>
            <person name="Ollivier B."/>
            <person name="Dolla A."/>
        </authorList>
    </citation>
    <scope>NUCLEOTIDE SEQUENCE [LARGE SCALE GENOMIC DNA]</scope>
    <source>
        <strain evidence="13">DSM 10523 / SB164P1</strain>
    </source>
</reference>
<protein>
    <recommendedName>
        <fullName evidence="14">Methyl-accepting chemotaxis sensory transducer</fullName>
    </recommendedName>
</protein>
<dbReference type="SMART" id="SM00283">
    <property type="entry name" value="MA"/>
    <property type="match status" value="1"/>
</dbReference>
<feature type="transmembrane region" description="Helical" evidence="9">
    <location>
        <begin position="175"/>
        <end position="199"/>
    </location>
</feature>
<gene>
    <name evidence="12" type="ordered locus">BN4_12137</name>
</gene>
<evidence type="ECO:0008006" key="14">
    <source>
        <dbReference type="Google" id="ProtNLM"/>
    </source>
</evidence>
<dbReference type="BioCyc" id="DPIE1322246:BN4_RS17220-MONOMER"/>
<dbReference type="STRING" id="1322246.BN4_12137"/>
<keyword evidence="2" id="KW-0145">Chemotaxis</keyword>
<dbReference type="GO" id="GO:0006935">
    <property type="term" value="P:chemotaxis"/>
    <property type="evidence" value="ECO:0007669"/>
    <property type="project" value="UniProtKB-KW"/>
</dbReference>
<dbReference type="EMBL" id="FO203427">
    <property type="protein sequence ID" value="CCH49372.1"/>
    <property type="molecule type" value="Genomic_DNA"/>
</dbReference>
<comment type="subcellular location">
    <subcellularLocation>
        <location evidence="1">Membrane</location>
        <topology evidence="1">Multi-pass membrane protein</topology>
    </subcellularLocation>
</comment>
<keyword evidence="3 9" id="KW-0812">Transmembrane</keyword>
<evidence type="ECO:0000256" key="1">
    <source>
        <dbReference type="ARBA" id="ARBA00004141"/>
    </source>
</evidence>
<dbReference type="Proteomes" id="UP000011724">
    <property type="component" value="Chromosome"/>
</dbReference>
<dbReference type="InterPro" id="IPR051310">
    <property type="entry name" value="MCP_chemotaxis"/>
</dbReference>
<keyword evidence="13" id="KW-1185">Reference proteome</keyword>
<dbReference type="InterPro" id="IPR004089">
    <property type="entry name" value="MCPsignal_dom"/>
</dbReference>
<dbReference type="InterPro" id="IPR004090">
    <property type="entry name" value="Chemotax_Me-accpt_rcpt"/>
</dbReference>
<evidence type="ECO:0000256" key="2">
    <source>
        <dbReference type="ARBA" id="ARBA00022500"/>
    </source>
</evidence>
<proteinExistence type="inferred from homology"/>
<dbReference type="PANTHER" id="PTHR43531:SF11">
    <property type="entry name" value="METHYL-ACCEPTING CHEMOTAXIS PROTEIN 3"/>
    <property type="match status" value="1"/>
</dbReference>
<feature type="domain" description="HAMP" evidence="11">
    <location>
        <begin position="200"/>
        <end position="255"/>
    </location>
</feature>
<dbReference type="eggNOG" id="COG0840">
    <property type="taxonomic scope" value="Bacteria"/>
</dbReference>
<evidence type="ECO:0000256" key="4">
    <source>
        <dbReference type="ARBA" id="ARBA00022989"/>
    </source>
</evidence>
<dbReference type="PROSITE" id="PS50885">
    <property type="entry name" value="HAMP"/>
    <property type="match status" value="1"/>
</dbReference>
<keyword evidence="5 9" id="KW-0472">Membrane</keyword>
<comment type="similarity">
    <text evidence="6">Belongs to the methyl-accepting chemotaxis (MCP) protein family.</text>
</comment>
<dbReference type="Pfam" id="PF00015">
    <property type="entry name" value="MCPsignal"/>
    <property type="match status" value="1"/>
</dbReference>
<dbReference type="KEGG" id="dpi:BN4_12137"/>
<keyword evidence="7" id="KW-0807">Transducer</keyword>
<dbReference type="InterPro" id="IPR003660">
    <property type="entry name" value="HAMP_dom"/>
</dbReference>
<feature type="coiled-coil region" evidence="8">
    <location>
        <begin position="464"/>
        <end position="491"/>
    </location>
</feature>
<dbReference type="InterPro" id="IPR029095">
    <property type="entry name" value="NarX-like_N"/>
</dbReference>
<evidence type="ECO:0000256" key="7">
    <source>
        <dbReference type="PROSITE-ProRule" id="PRU00284"/>
    </source>
</evidence>
<sequence length="516" mass="55379">MTLRMSLNISVGLLLLIGFGMFSATAVITSAQKSDGLVINLAGRQRMLSQKMAKEALFYLQEIRAGRDATSTAAQVNKTARLFEMTLNALIDSGPAPISIDPEGETRGIPRASKSVREQLVQVRGLWGGYRSQIEEILANGTLRPDFIKQSLNVLSNMDKGVGMMQAESESRVRLLLGTQIGGILLMGLISFIICLMFYKNIVLAVRRIQASVQEMGLGDLDRMRRSGTDHAQNEIGLVARELAGMSESLSEVVGTSKRAADNVASGSSELSDVASLLARGTSEQGEAIEHISSLMGTIRTTISNTSKNSEQTRSIALNAAESAKQSGTSVSTALSAIKTIADKITVIEEIARQTNLLALNAAIEAARAGEHGKGFAVVAAEVRKLAERSGRAAGEISELSGNTVRISDEAEELLQRLVPEIERTAEMIEEINASSREQSEGADQVGGAIERLDKTIQQNVSVAERLSGTAAHLVEQADELQREMQFFKTRHSANRAVSPPSVVKVVHSSPPAIEE</sequence>
<dbReference type="SUPFAM" id="SSF58104">
    <property type="entry name" value="Methyl-accepting chemotaxis protein (MCP) signaling domain"/>
    <property type="match status" value="1"/>
</dbReference>
<dbReference type="HOGENOM" id="CLU_047834_0_0_7"/>
<keyword evidence="4 9" id="KW-1133">Transmembrane helix</keyword>
<accession>M1WTA1</accession>